<keyword evidence="3" id="KW-1185">Reference proteome</keyword>
<sequence length="521" mass="59527">MDRIRSLSSRKRLWFIRSLILSFVTLVFLATWSLYGSSRWSIPRTTSTSSSFLHLLIPANQANTNLCKTLLSAAIAGYSTPVLINWETEFNSTELVDGGSHLAKISGVLEWLDTLRPERDDDLVLMVDGYDVWFQLRPETLIRRYNQINQEAAARTKQRLGPAFKKERLQQSVIFSAQKRCFPWSDDAIPCYAVPESALPPDVYGPDTDIQIDPDWPYQTIRPRWINSGIIIGPVAQMRSMFHRTLQKLHEDPNFGSDQRLFNSVFGEQEYQREVMRQRYHSPLSHLHSSNSFLSRTDVAQMPHYSSSPLDFGISLDYFSSLGHATVFAETDSAWFLHSDKTLRGSEPLQLPDPHPLGASHIQSLSDDIKQSLPPFAGTGNQKAWEDVPLYTNLYTGVTPAIIHNNAHRYGLKSVRETAWDQMWFFPRAREMLDLAIQKGTQPLAVTKDLRMDPAKNENRVRRWWSAVELKGGAWSGKEREGGRWLRFGDMCPDAEALFRDQKGEWVDPIQDVAWALKDSP</sequence>
<proteinExistence type="predicted"/>
<keyword evidence="1" id="KW-1133">Transmembrane helix</keyword>
<dbReference type="OrthoDB" id="422736at2759"/>
<gene>
    <name evidence="2" type="ORF">EV356DRAFT_374729</name>
</gene>
<accession>A0A6A6GV35</accession>
<dbReference type="EMBL" id="ML991857">
    <property type="protein sequence ID" value="KAF2229656.1"/>
    <property type="molecule type" value="Genomic_DNA"/>
</dbReference>
<evidence type="ECO:0000313" key="3">
    <source>
        <dbReference type="Proteomes" id="UP000800092"/>
    </source>
</evidence>
<name>A0A6A6GV35_VIRVR</name>
<organism evidence="2 3">
    <name type="scientific">Viridothelium virens</name>
    <name type="common">Speckled blister lichen</name>
    <name type="synonym">Trypethelium virens</name>
    <dbReference type="NCBI Taxonomy" id="1048519"/>
    <lineage>
        <taxon>Eukaryota</taxon>
        <taxon>Fungi</taxon>
        <taxon>Dikarya</taxon>
        <taxon>Ascomycota</taxon>
        <taxon>Pezizomycotina</taxon>
        <taxon>Dothideomycetes</taxon>
        <taxon>Dothideomycetes incertae sedis</taxon>
        <taxon>Trypetheliales</taxon>
        <taxon>Trypetheliaceae</taxon>
        <taxon>Viridothelium</taxon>
    </lineage>
</organism>
<dbReference type="PANTHER" id="PTHR36587">
    <property type="entry name" value="EXPRESSION SITE-ASSOCIATED GENE 3 (ESAG3)-LIKE PROTEIN"/>
    <property type="match status" value="1"/>
</dbReference>
<evidence type="ECO:0000313" key="2">
    <source>
        <dbReference type="EMBL" id="KAF2229656.1"/>
    </source>
</evidence>
<keyword evidence="1" id="KW-0472">Membrane</keyword>
<dbReference type="AlphaFoldDB" id="A0A6A6GV35"/>
<keyword evidence="1" id="KW-0812">Transmembrane</keyword>
<dbReference type="CDD" id="cd22997">
    <property type="entry name" value="GT_LH"/>
    <property type="match status" value="1"/>
</dbReference>
<feature type="transmembrane region" description="Helical" evidence="1">
    <location>
        <begin position="12"/>
        <end position="35"/>
    </location>
</feature>
<dbReference type="Proteomes" id="UP000800092">
    <property type="component" value="Unassembled WGS sequence"/>
</dbReference>
<dbReference type="PANTHER" id="PTHR36587:SF2">
    <property type="entry name" value="EXPRESSION SITE-ASSOCIATED GENE 3 (ESAG3)-LIKE PROTEIN"/>
    <property type="match status" value="1"/>
</dbReference>
<evidence type="ECO:0000256" key="1">
    <source>
        <dbReference type="SAM" id="Phobius"/>
    </source>
</evidence>
<protein>
    <submittedName>
        <fullName evidence="2">Uncharacterized protein</fullName>
    </submittedName>
</protein>
<reference evidence="2" key="1">
    <citation type="journal article" date="2020" name="Stud. Mycol.">
        <title>101 Dothideomycetes genomes: a test case for predicting lifestyles and emergence of pathogens.</title>
        <authorList>
            <person name="Haridas S."/>
            <person name="Albert R."/>
            <person name="Binder M."/>
            <person name="Bloem J."/>
            <person name="Labutti K."/>
            <person name="Salamov A."/>
            <person name="Andreopoulos B."/>
            <person name="Baker S."/>
            <person name="Barry K."/>
            <person name="Bills G."/>
            <person name="Bluhm B."/>
            <person name="Cannon C."/>
            <person name="Castanera R."/>
            <person name="Culley D."/>
            <person name="Daum C."/>
            <person name="Ezra D."/>
            <person name="Gonzalez J."/>
            <person name="Henrissat B."/>
            <person name="Kuo A."/>
            <person name="Liang C."/>
            <person name="Lipzen A."/>
            <person name="Lutzoni F."/>
            <person name="Magnuson J."/>
            <person name="Mondo S."/>
            <person name="Nolan M."/>
            <person name="Ohm R."/>
            <person name="Pangilinan J."/>
            <person name="Park H.-J."/>
            <person name="Ramirez L."/>
            <person name="Alfaro M."/>
            <person name="Sun H."/>
            <person name="Tritt A."/>
            <person name="Yoshinaga Y."/>
            <person name="Zwiers L.-H."/>
            <person name="Turgeon B."/>
            <person name="Goodwin S."/>
            <person name="Spatafora J."/>
            <person name="Crous P."/>
            <person name="Grigoriev I."/>
        </authorList>
    </citation>
    <scope>NUCLEOTIDE SEQUENCE</scope>
    <source>
        <strain evidence="2">Tuck. ex Michener</strain>
    </source>
</reference>